<proteinExistence type="predicted"/>
<accession>A0A7S2HED0</accession>
<evidence type="ECO:0000256" key="1">
    <source>
        <dbReference type="SAM" id="Phobius"/>
    </source>
</evidence>
<reference evidence="2" key="1">
    <citation type="submission" date="2021-01" db="EMBL/GenBank/DDBJ databases">
        <authorList>
            <person name="Corre E."/>
            <person name="Pelletier E."/>
            <person name="Niang G."/>
            <person name="Scheremetjew M."/>
            <person name="Finn R."/>
            <person name="Kale V."/>
            <person name="Holt S."/>
            <person name="Cochrane G."/>
            <person name="Meng A."/>
            <person name="Brown T."/>
            <person name="Cohen L."/>
        </authorList>
    </citation>
    <scope>NUCLEOTIDE SEQUENCE</scope>
    <source>
        <strain evidence="2">CCMP1381</strain>
    </source>
</reference>
<gene>
    <name evidence="2" type="ORF">DSPE1174_LOCUS31350</name>
</gene>
<dbReference type="EMBL" id="HBGS01060084">
    <property type="protein sequence ID" value="CAD9488262.1"/>
    <property type="molecule type" value="Transcribed_RNA"/>
</dbReference>
<evidence type="ECO:0000313" key="2">
    <source>
        <dbReference type="EMBL" id="CAD9488262.1"/>
    </source>
</evidence>
<feature type="transmembrane region" description="Helical" evidence="1">
    <location>
        <begin position="73"/>
        <end position="92"/>
    </location>
</feature>
<organism evidence="2">
    <name type="scientific">Octactis speculum</name>
    <dbReference type="NCBI Taxonomy" id="3111310"/>
    <lineage>
        <taxon>Eukaryota</taxon>
        <taxon>Sar</taxon>
        <taxon>Stramenopiles</taxon>
        <taxon>Ochrophyta</taxon>
        <taxon>Dictyochophyceae</taxon>
        <taxon>Dictyochales</taxon>
        <taxon>Dictyochaceae</taxon>
        <taxon>Octactis</taxon>
    </lineage>
</organism>
<protein>
    <submittedName>
        <fullName evidence="2">Uncharacterized protein</fullName>
    </submittedName>
</protein>
<keyword evidence="1" id="KW-1133">Transmembrane helix</keyword>
<sequence>MLKSATLFLSHVCEGIKLSFAKVQSHVCEGINSTFFCKSIPEAAQLMRTGNTTVPSSLGPADLSIWSMESLNVFMTTAFGISCIFALVYLALRANQLEMRAHRAHKNRLRLSVSCPDIYKSRSSQCLVSLCSIPENDPLKGSQLKQSVSYGGFEMISLQEAQQNADPISF</sequence>
<name>A0A7S2HED0_9STRA</name>
<keyword evidence="1" id="KW-0472">Membrane</keyword>
<keyword evidence="1" id="KW-0812">Transmembrane</keyword>
<dbReference type="AlphaFoldDB" id="A0A7S2HED0"/>